<keyword evidence="4" id="KW-1185">Reference proteome</keyword>
<comment type="caution">
    <text evidence="3">The sequence shown here is derived from an EMBL/GenBank/DDBJ whole genome shotgun (WGS) entry which is preliminary data.</text>
</comment>
<dbReference type="PANTHER" id="PTHR11644">
    <property type="entry name" value="CYTIDINE DEAMINASE"/>
    <property type="match status" value="1"/>
</dbReference>
<reference evidence="3 4" key="1">
    <citation type="submission" date="2019-02" db="EMBL/GenBank/DDBJ databases">
        <title>Pedobacter sp. RP-1-13 sp. nov., isolated from Arctic soil.</title>
        <authorList>
            <person name="Dahal R.H."/>
        </authorList>
    </citation>
    <scope>NUCLEOTIDE SEQUENCE [LARGE SCALE GENOMIC DNA]</scope>
    <source>
        <strain evidence="3 4">RP-1-13</strain>
    </source>
</reference>
<dbReference type="AlphaFoldDB" id="A0A4R0MZC6"/>
<evidence type="ECO:0000259" key="2">
    <source>
        <dbReference type="PROSITE" id="PS51747"/>
    </source>
</evidence>
<comment type="similarity">
    <text evidence="1">Belongs to the cytidine and deoxycytidylate deaminase family.</text>
</comment>
<sequence length="162" mass="17854">MSAQNFTISYETFDGIEDLSETDKILCLKAKNALASSFSPYSKFKVGTAILLADEQVVLGSNQENVAYPSGLCAERVALFTIGSNYPNAVIKTMAITAQTDVFKIVNPITSCGGCLQVMIEVEKRQKLPIEVLFYCIDGQILKVKSVKNLLPFAFVEDRLER</sequence>
<evidence type="ECO:0000256" key="1">
    <source>
        <dbReference type="ARBA" id="ARBA00006576"/>
    </source>
</evidence>
<dbReference type="EMBL" id="SJSK01000002">
    <property type="protein sequence ID" value="TCC92327.1"/>
    <property type="molecule type" value="Genomic_DNA"/>
</dbReference>
<organism evidence="3 4">
    <name type="scientific">Pedobacter frigiditerrae</name>
    <dbReference type="NCBI Taxonomy" id="2530452"/>
    <lineage>
        <taxon>Bacteria</taxon>
        <taxon>Pseudomonadati</taxon>
        <taxon>Bacteroidota</taxon>
        <taxon>Sphingobacteriia</taxon>
        <taxon>Sphingobacteriales</taxon>
        <taxon>Sphingobacteriaceae</taxon>
        <taxon>Pedobacter</taxon>
    </lineage>
</organism>
<dbReference type="InterPro" id="IPR002125">
    <property type="entry name" value="CMP_dCMP_dom"/>
</dbReference>
<feature type="domain" description="CMP/dCMP-type deaminase" evidence="2">
    <location>
        <begin position="21"/>
        <end position="158"/>
    </location>
</feature>
<proteinExistence type="inferred from homology"/>
<dbReference type="PANTHER" id="PTHR11644:SF2">
    <property type="entry name" value="CYTIDINE DEAMINASE"/>
    <property type="match status" value="1"/>
</dbReference>
<dbReference type="Proteomes" id="UP000292884">
    <property type="component" value="Unassembled WGS sequence"/>
</dbReference>
<dbReference type="InterPro" id="IPR050202">
    <property type="entry name" value="Cyt/Deoxycyt_deaminase"/>
</dbReference>
<name>A0A4R0MZC6_9SPHI</name>
<dbReference type="GO" id="GO:0005829">
    <property type="term" value="C:cytosol"/>
    <property type="evidence" value="ECO:0007669"/>
    <property type="project" value="TreeGrafter"/>
</dbReference>
<dbReference type="NCBIfam" id="NF004064">
    <property type="entry name" value="PRK05578.1"/>
    <property type="match status" value="1"/>
</dbReference>
<dbReference type="GO" id="GO:0008270">
    <property type="term" value="F:zinc ion binding"/>
    <property type="evidence" value="ECO:0007669"/>
    <property type="project" value="TreeGrafter"/>
</dbReference>
<dbReference type="OrthoDB" id="9795347at2"/>
<accession>A0A4R0MZC6</accession>
<dbReference type="EC" id="3.5.4.5" evidence="3"/>
<dbReference type="InterPro" id="IPR016193">
    <property type="entry name" value="Cytidine_deaminase-like"/>
</dbReference>
<dbReference type="PROSITE" id="PS51747">
    <property type="entry name" value="CYT_DCMP_DEAMINASES_2"/>
    <property type="match status" value="1"/>
</dbReference>
<dbReference type="CDD" id="cd01283">
    <property type="entry name" value="cytidine_deaminase"/>
    <property type="match status" value="1"/>
</dbReference>
<gene>
    <name evidence="3" type="ORF">EZ428_11415</name>
</gene>
<dbReference type="GO" id="GO:0055086">
    <property type="term" value="P:nucleobase-containing small molecule metabolic process"/>
    <property type="evidence" value="ECO:0007669"/>
    <property type="project" value="UniProtKB-ARBA"/>
</dbReference>
<dbReference type="Pfam" id="PF00383">
    <property type="entry name" value="dCMP_cyt_deam_1"/>
    <property type="match status" value="1"/>
</dbReference>
<dbReference type="GO" id="GO:0072527">
    <property type="term" value="P:pyrimidine-containing compound metabolic process"/>
    <property type="evidence" value="ECO:0007669"/>
    <property type="project" value="UniProtKB-ARBA"/>
</dbReference>
<dbReference type="RefSeq" id="WP_131553267.1">
    <property type="nucleotide sequence ID" value="NZ_SJSK01000002.1"/>
</dbReference>
<dbReference type="Gene3D" id="3.40.140.10">
    <property type="entry name" value="Cytidine Deaminase, domain 2"/>
    <property type="match status" value="1"/>
</dbReference>
<evidence type="ECO:0000313" key="3">
    <source>
        <dbReference type="EMBL" id="TCC92327.1"/>
    </source>
</evidence>
<protein>
    <submittedName>
        <fullName evidence="3">Cytidine deaminase</fullName>
        <ecNumber evidence="3">3.5.4.5</ecNumber>
    </submittedName>
</protein>
<dbReference type="GO" id="GO:0004126">
    <property type="term" value="F:cytidine deaminase activity"/>
    <property type="evidence" value="ECO:0007669"/>
    <property type="project" value="UniProtKB-EC"/>
</dbReference>
<evidence type="ECO:0000313" key="4">
    <source>
        <dbReference type="Proteomes" id="UP000292884"/>
    </source>
</evidence>
<keyword evidence="3" id="KW-0378">Hydrolase</keyword>
<dbReference type="SUPFAM" id="SSF53927">
    <property type="entry name" value="Cytidine deaminase-like"/>
    <property type="match status" value="1"/>
</dbReference>